<dbReference type="OrthoDB" id="660348at2759"/>
<dbReference type="PANTHER" id="PTHR46837">
    <property type="entry name" value="PROTEIN MLN51 HOMOLOG"/>
    <property type="match status" value="1"/>
</dbReference>
<accession>A0A835HBX8</accession>
<dbReference type="EMBL" id="JADFTS010000007">
    <property type="protein sequence ID" value="KAF9596466.1"/>
    <property type="molecule type" value="Genomic_DNA"/>
</dbReference>
<dbReference type="InterPro" id="IPR044796">
    <property type="entry name" value="MLN51_plant"/>
</dbReference>
<dbReference type="GO" id="GO:0006397">
    <property type="term" value="P:mRNA processing"/>
    <property type="evidence" value="ECO:0007669"/>
    <property type="project" value="InterPro"/>
</dbReference>
<dbReference type="GO" id="GO:0035145">
    <property type="term" value="C:exon-exon junction complex"/>
    <property type="evidence" value="ECO:0007669"/>
    <property type="project" value="InterPro"/>
</dbReference>
<evidence type="ECO:0000313" key="3">
    <source>
        <dbReference type="Proteomes" id="UP000631114"/>
    </source>
</evidence>
<keyword evidence="3" id="KW-1185">Reference proteome</keyword>
<comment type="caution">
    <text evidence="2">The sequence shown here is derived from an EMBL/GenBank/DDBJ whole genome shotgun (WGS) entry which is preliminary data.</text>
</comment>
<feature type="compositionally biased region" description="Polar residues" evidence="1">
    <location>
        <begin position="1"/>
        <end position="12"/>
    </location>
</feature>
<proteinExistence type="predicted"/>
<name>A0A835HBX8_9MAGN</name>
<protein>
    <submittedName>
        <fullName evidence="2">Uncharacterized protein</fullName>
    </submittedName>
</protein>
<dbReference type="GO" id="GO:0003729">
    <property type="term" value="F:mRNA binding"/>
    <property type="evidence" value="ECO:0007669"/>
    <property type="project" value="InterPro"/>
</dbReference>
<gene>
    <name evidence="2" type="ORF">IFM89_012171</name>
</gene>
<evidence type="ECO:0000256" key="1">
    <source>
        <dbReference type="SAM" id="MobiDB-lite"/>
    </source>
</evidence>
<feature type="non-terminal residue" evidence="2">
    <location>
        <position position="1"/>
    </location>
</feature>
<feature type="region of interest" description="Disordered" evidence="1">
    <location>
        <begin position="1"/>
        <end position="25"/>
    </location>
</feature>
<evidence type="ECO:0000313" key="2">
    <source>
        <dbReference type="EMBL" id="KAF9596466.1"/>
    </source>
</evidence>
<reference evidence="2 3" key="1">
    <citation type="submission" date="2020-10" db="EMBL/GenBank/DDBJ databases">
        <title>The Coptis chinensis genome and diversification of protoberbering-type alkaloids.</title>
        <authorList>
            <person name="Wang B."/>
            <person name="Shu S."/>
            <person name="Song C."/>
            <person name="Liu Y."/>
        </authorList>
    </citation>
    <scope>NUCLEOTIDE SEQUENCE [LARGE SCALE GENOMIC DNA]</scope>
    <source>
        <strain evidence="2">HL-2020</strain>
        <tissue evidence="2">Leaf</tissue>
    </source>
</reference>
<dbReference type="Proteomes" id="UP000631114">
    <property type="component" value="Unassembled WGS sequence"/>
</dbReference>
<organism evidence="2 3">
    <name type="scientific">Coptis chinensis</name>
    <dbReference type="NCBI Taxonomy" id="261450"/>
    <lineage>
        <taxon>Eukaryota</taxon>
        <taxon>Viridiplantae</taxon>
        <taxon>Streptophyta</taxon>
        <taxon>Embryophyta</taxon>
        <taxon>Tracheophyta</taxon>
        <taxon>Spermatophyta</taxon>
        <taxon>Magnoliopsida</taxon>
        <taxon>Ranunculales</taxon>
        <taxon>Ranunculaceae</taxon>
        <taxon>Coptidoideae</taxon>
        <taxon>Coptis</taxon>
    </lineage>
</organism>
<sequence>LESVTGSLNQCGSKELITNKPNDVLKPSQRSELVNEEFGQRQNKPRRYSEMNRDVHKMQWSVLEFAVRGFFSWPFVTSSFYSGALWAVQCPKIC</sequence>
<dbReference type="PANTHER" id="PTHR46837:SF5">
    <property type="entry name" value="PROTEIN MLN51 HOMOLOG"/>
    <property type="match status" value="1"/>
</dbReference>
<dbReference type="AlphaFoldDB" id="A0A835HBX8"/>